<feature type="compositionally biased region" description="Basic and acidic residues" evidence="5">
    <location>
        <begin position="378"/>
        <end position="390"/>
    </location>
</feature>
<keyword evidence="2 6" id="KW-0812">Transmembrane</keyword>
<dbReference type="SUPFAM" id="SSF103473">
    <property type="entry name" value="MFS general substrate transporter"/>
    <property type="match status" value="1"/>
</dbReference>
<comment type="caution">
    <text evidence="8">The sequence shown here is derived from an EMBL/GenBank/DDBJ whole genome shotgun (WGS) entry which is preliminary data.</text>
</comment>
<feature type="transmembrane region" description="Helical" evidence="6">
    <location>
        <begin position="342"/>
        <end position="361"/>
    </location>
</feature>
<protein>
    <submittedName>
        <fullName evidence="8">Organic cation transporter protein like</fullName>
    </submittedName>
</protein>
<reference evidence="8" key="1">
    <citation type="journal article" date="2020" name="bioRxiv">
        <title>Chromosome-level reference genome of the European wasp spider Argiope bruennichi: a resource for studies on range expansion and evolutionary adaptation.</title>
        <authorList>
            <person name="Sheffer M.M."/>
            <person name="Hoppe A."/>
            <person name="Krehenwinkel H."/>
            <person name="Uhl G."/>
            <person name="Kuss A.W."/>
            <person name="Jensen L."/>
            <person name="Jensen C."/>
            <person name="Gillespie R.G."/>
            <person name="Hoff K.J."/>
            <person name="Prost S."/>
        </authorList>
    </citation>
    <scope>NUCLEOTIDE SEQUENCE</scope>
</reference>
<dbReference type="GO" id="GO:0016020">
    <property type="term" value="C:membrane"/>
    <property type="evidence" value="ECO:0007669"/>
    <property type="project" value="UniProtKB-SubCell"/>
</dbReference>
<evidence type="ECO:0000313" key="9">
    <source>
        <dbReference type="Proteomes" id="UP000807504"/>
    </source>
</evidence>
<organism evidence="8 9">
    <name type="scientific">Argiope bruennichi</name>
    <name type="common">Wasp spider</name>
    <name type="synonym">Aranea bruennichi</name>
    <dbReference type="NCBI Taxonomy" id="94029"/>
    <lineage>
        <taxon>Eukaryota</taxon>
        <taxon>Metazoa</taxon>
        <taxon>Ecdysozoa</taxon>
        <taxon>Arthropoda</taxon>
        <taxon>Chelicerata</taxon>
        <taxon>Arachnida</taxon>
        <taxon>Araneae</taxon>
        <taxon>Araneomorphae</taxon>
        <taxon>Entelegynae</taxon>
        <taxon>Araneoidea</taxon>
        <taxon>Araneidae</taxon>
        <taxon>Argiope</taxon>
    </lineage>
</organism>
<feature type="transmembrane region" description="Helical" evidence="6">
    <location>
        <begin position="277"/>
        <end position="300"/>
    </location>
</feature>
<feature type="transmembrane region" description="Helical" evidence="6">
    <location>
        <begin position="81"/>
        <end position="101"/>
    </location>
</feature>
<feature type="transmembrane region" description="Helical" evidence="6">
    <location>
        <begin position="252"/>
        <end position="271"/>
    </location>
</feature>
<evidence type="ECO:0000259" key="7">
    <source>
        <dbReference type="PROSITE" id="PS50850"/>
    </source>
</evidence>
<evidence type="ECO:0000313" key="8">
    <source>
        <dbReference type="EMBL" id="KAF8795899.1"/>
    </source>
</evidence>
<dbReference type="AlphaFoldDB" id="A0A8T0G241"/>
<feature type="region of interest" description="Disordered" evidence="5">
    <location>
        <begin position="371"/>
        <end position="403"/>
    </location>
</feature>
<gene>
    <name evidence="8" type="ORF">HNY73_000346</name>
</gene>
<dbReference type="PROSITE" id="PS50850">
    <property type="entry name" value="MFS"/>
    <property type="match status" value="1"/>
</dbReference>
<feature type="domain" description="Major facilitator superfamily (MFS) profile" evidence="7">
    <location>
        <begin position="1"/>
        <end position="365"/>
    </location>
</feature>
<feature type="transmembrane region" description="Helical" evidence="6">
    <location>
        <begin position="21"/>
        <end position="40"/>
    </location>
</feature>
<evidence type="ECO:0000256" key="2">
    <source>
        <dbReference type="ARBA" id="ARBA00022692"/>
    </source>
</evidence>
<name>A0A8T0G241_ARGBR</name>
<dbReference type="PANTHER" id="PTHR24064">
    <property type="entry name" value="SOLUTE CARRIER FAMILY 22 MEMBER"/>
    <property type="match status" value="1"/>
</dbReference>
<accession>A0A8T0G241</accession>
<evidence type="ECO:0000256" key="1">
    <source>
        <dbReference type="ARBA" id="ARBA00004141"/>
    </source>
</evidence>
<dbReference type="Proteomes" id="UP000807504">
    <property type="component" value="Unassembled WGS sequence"/>
</dbReference>
<dbReference type="InterPro" id="IPR036259">
    <property type="entry name" value="MFS_trans_sf"/>
</dbReference>
<feature type="transmembrane region" description="Helical" evidence="6">
    <location>
        <begin position="107"/>
        <end position="127"/>
    </location>
</feature>
<dbReference type="CDD" id="cd17317">
    <property type="entry name" value="MFS_SLC22"/>
    <property type="match status" value="1"/>
</dbReference>
<evidence type="ECO:0000256" key="3">
    <source>
        <dbReference type="ARBA" id="ARBA00022989"/>
    </source>
</evidence>
<comment type="subcellular location">
    <subcellularLocation>
        <location evidence="1">Membrane</location>
        <topology evidence="1">Multi-pass membrane protein</topology>
    </subcellularLocation>
</comment>
<keyword evidence="4 6" id="KW-0472">Membrane</keyword>
<dbReference type="EMBL" id="JABXBU010000001">
    <property type="protein sequence ID" value="KAF8795899.1"/>
    <property type="molecule type" value="Genomic_DNA"/>
</dbReference>
<dbReference type="Gene3D" id="1.20.1250.20">
    <property type="entry name" value="MFS general substrate transporter like domains"/>
    <property type="match status" value="1"/>
</dbReference>
<feature type="transmembrane region" description="Helical" evidence="6">
    <location>
        <begin position="46"/>
        <end position="69"/>
    </location>
</feature>
<feature type="transmembrane region" description="Helical" evidence="6">
    <location>
        <begin position="224"/>
        <end position="245"/>
    </location>
</feature>
<evidence type="ECO:0000256" key="5">
    <source>
        <dbReference type="SAM" id="MobiDB-lite"/>
    </source>
</evidence>
<dbReference type="InterPro" id="IPR005828">
    <property type="entry name" value="MFS_sugar_transport-like"/>
</dbReference>
<feature type="transmembrane region" description="Helical" evidence="6">
    <location>
        <begin position="195"/>
        <end position="212"/>
    </location>
</feature>
<dbReference type="GO" id="GO:0022857">
    <property type="term" value="F:transmembrane transporter activity"/>
    <property type="evidence" value="ECO:0007669"/>
    <property type="project" value="InterPro"/>
</dbReference>
<proteinExistence type="predicted"/>
<dbReference type="InterPro" id="IPR020846">
    <property type="entry name" value="MFS_dom"/>
</dbReference>
<dbReference type="Pfam" id="PF00083">
    <property type="entry name" value="Sugar_tr"/>
    <property type="match status" value="1"/>
</dbReference>
<reference evidence="8" key="2">
    <citation type="submission" date="2020-06" db="EMBL/GenBank/DDBJ databases">
        <authorList>
            <person name="Sheffer M."/>
        </authorList>
    </citation>
    <scope>NUCLEOTIDE SEQUENCE</scope>
</reference>
<keyword evidence="9" id="KW-1185">Reference proteome</keyword>
<keyword evidence="3 6" id="KW-1133">Transmembrane helix</keyword>
<evidence type="ECO:0000256" key="6">
    <source>
        <dbReference type="SAM" id="Phobius"/>
    </source>
</evidence>
<sequence>MIGFLLSVSFFGQVSDCVGRFPTLIMCYVITTTSMFLSLLSESYTMFIILRFFQAFGRTGITAVGYVLLMETAGPNYREGIGIAIQLGWAVGYVLLPGVAYFIRHWFWFQLFVSLCFLPFLVSYKFIPESPRWLASRGRTKKLEKVLINAAAVNGKEFKGDIRDLDIFENNKEMKEKKAETIFEVLKRPNMRSRIFKMIYLWMVHTFLYYGVSYNTNDLAGNPYFNFFIAGAMEFPCRGIVFFILKKLGRKPIIVLFMTVCGLAFGAMIFIPTDLPWLSTTFAMVGKFCVTASFALLYLYTTEMFPTGVRNVSFGTCSMCARIGSILAPFVRELGKATHPSIPNVLYALLALSCTLLTLFLPETRGLKMPDSLQEGEDLGRIPDKKKESTEPNPPASEVTSHM</sequence>
<evidence type="ECO:0000256" key="4">
    <source>
        <dbReference type="ARBA" id="ARBA00023136"/>
    </source>
</evidence>